<dbReference type="Proteomes" id="UP001163321">
    <property type="component" value="Chromosome 11"/>
</dbReference>
<comment type="caution">
    <text evidence="1">The sequence shown here is derived from an EMBL/GenBank/DDBJ whole genome shotgun (WGS) entry which is preliminary data.</text>
</comment>
<sequence>MPKPHAFLLALVATFLVTFSTDASTKEEKNDVSSQSLATSTNEATVPEFIATKDWQELLPGQGVPPGLHVRLNLETGKHEAKLADLNEDLGDESMRSVIVDAHAKKTGVTVSTDISGDIVAEEELEDTLSVLNDEDLIDHIASESAIEGNATGEPNWNHEKMYDVLQALPEPPTVKGMDIHEAREKLSPAEFRKQIIALWKKRQAELKEAFESLQDDAKYMSEILEQLGTAERNGDVEGQVSALKVLEWEVQDLDKTHVFNFIGGFSIIAEYLNSTNLPVRSYAAWVVGSAAKNYEDGQEWAIDAGVVPKLFDSLTLKVSNVEESADEILEVKSKAIYALSSIVRSNARGQRLFLIHNGPELLARVLTDEYSVKLHLKAPELAYREVIQLVDCMRLQLPACQNVHRASGVKSVVEKLAYNYVEDPTLDDEEKQELMLFFEDFLRQV</sequence>
<proteinExistence type="predicted"/>
<gene>
    <name evidence="1" type="ORF">PsorP6_017369</name>
</gene>
<keyword evidence="2" id="KW-1185">Reference proteome</keyword>
<evidence type="ECO:0000313" key="1">
    <source>
        <dbReference type="EMBL" id="KAI9919384.1"/>
    </source>
</evidence>
<dbReference type="EMBL" id="CM047590">
    <property type="protein sequence ID" value="KAI9919384.1"/>
    <property type="molecule type" value="Genomic_DNA"/>
</dbReference>
<name>A0ACC0WMY0_9STRA</name>
<evidence type="ECO:0000313" key="2">
    <source>
        <dbReference type="Proteomes" id="UP001163321"/>
    </source>
</evidence>
<protein>
    <submittedName>
        <fullName evidence="1">Uncharacterized protein</fullName>
    </submittedName>
</protein>
<accession>A0ACC0WMY0</accession>
<reference evidence="1 2" key="1">
    <citation type="journal article" date="2022" name="bioRxiv">
        <title>The genome of the oomycete Peronosclerospora sorghi, a cosmopolitan pathogen of maize and sorghum, is inflated with dispersed pseudogenes.</title>
        <authorList>
            <person name="Fletcher K."/>
            <person name="Martin F."/>
            <person name="Isakeit T."/>
            <person name="Cavanaugh K."/>
            <person name="Magill C."/>
            <person name="Michelmore R."/>
        </authorList>
    </citation>
    <scope>NUCLEOTIDE SEQUENCE [LARGE SCALE GENOMIC DNA]</scope>
    <source>
        <strain evidence="1">P6</strain>
    </source>
</reference>
<organism evidence="1 2">
    <name type="scientific">Peronosclerospora sorghi</name>
    <dbReference type="NCBI Taxonomy" id="230839"/>
    <lineage>
        <taxon>Eukaryota</taxon>
        <taxon>Sar</taxon>
        <taxon>Stramenopiles</taxon>
        <taxon>Oomycota</taxon>
        <taxon>Peronosporomycetes</taxon>
        <taxon>Peronosporales</taxon>
        <taxon>Peronosporaceae</taxon>
        <taxon>Peronosclerospora</taxon>
    </lineage>
</organism>